<comment type="caution">
    <text evidence="3">The sequence shown here is derived from an EMBL/GenBank/DDBJ whole genome shotgun (WGS) entry which is preliminary data.</text>
</comment>
<keyword evidence="2" id="KW-0472">Membrane</keyword>
<evidence type="ECO:0008006" key="5">
    <source>
        <dbReference type="Google" id="ProtNLM"/>
    </source>
</evidence>
<proteinExistence type="predicted"/>
<dbReference type="AlphaFoldDB" id="A0AAE0JUN3"/>
<dbReference type="EMBL" id="JAULSN010000010">
    <property type="protein sequence ID" value="KAK3362073.1"/>
    <property type="molecule type" value="Genomic_DNA"/>
</dbReference>
<evidence type="ECO:0000256" key="2">
    <source>
        <dbReference type="SAM" id="Phobius"/>
    </source>
</evidence>
<evidence type="ECO:0000313" key="3">
    <source>
        <dbReference type="EMBL" id="KAK3362073.1"/>
    </source>
</evidence>
<keyword evidence="2" id="KW-0812">Transmembrane</keyword>
<feature type="transmembrane region" description="Helical" evidence="2">
    <location>
        <begin position="42"/>
        <end position="62"/>
    </location>
</feature>
<reference evidence="3" key="1">
    <citation type="journal article" date="2023" name="Mol. Phylogenet. Evol.">
        <title>Genome-scale phylogeny and comparative genomics of the fungal order Sordariales.</title>
        <authorList>
            <person name="Hensen N."/>
            <person name="Bonometti L."/>
            <person name="Westerberg I."/>
            <person name="Brannstrom I.O."/>
            <person name="Guillou S."/>
            <person name="Cros-Aarteil S."/>
            <person name="Calhoun S."/>
            <person name="Haridas S."/>
            <person name="Kuo A."/>
            <person name="Mondo S."/>
            <person name="Pangilinan J."/>
            <person name="Riley R."/>
            <person name="LaButti K."/>
            <person name="Andreopoulos B."/>
            <person name="Lipzen A."/>
            <person name="Chen C."/>
            <person name="Yan M."/>
            <person name="Daum C."/>
            <person name="Ng V."/>
            <person name="Clum A."/>
            <person name="Steindorff A."/>
            <person name="Ohm R.A."/>
            <person name="Martin F."/>
            <person name="Silar P."/>
            <person name="Natvig D.O."/>
            <person name="Lalanne C."/>
            <person name="Gautier V."/>
            <person name="Ament-Velasquez S.L."/>
            <person name="Kruys A."/>
            <person name="Hutchinson M.I."/>
            <person name="Powell A.J."/>
            <person name="Barry K."/>
            <person name="Miller A.N."/>
            <person name="Grigoriev I.V."/>
            <person name="Debuchy R."/>
            <person name="Gladieux P."/>
            <person name="Hiltunen Thoren M."/>
            <person name="Johannesson H."/>
        </authorList>
    </citation>
    <scope>NUCLEOTIDE SEQUENCE</scope>
    <source>
        <strain evidence="3">CBS 958.72</strain>
    </source>
</reference>
<sequence length="298" mass="32924">MTAWNYLSDELPCTCGLPLVDETLISSLAMSLDIDPRGDQLFTVQVVFLILVWIFIFLRAFVRFLIIKRVSLDDILMFLCVLIYTAYAILSICGILYASEARSTNPLGAESIGLHSWFVCEVIYAPLSAMIRTPTSHFYGQVLGQPGSLALALMPIAILWNVRLGNPTKFGIAALLGIGIFIGLWSLMEISLGIIAGSYARWVEAIRERDVEQEPRETRPPADLGVQELEEDGTDPRTQRWRALQTTWNTVLISKSSSCENWLPPSLGGIRPGDHGTAAMTTGTLTPCRQCTCRPASK</sequence>
<gene>
    <name evidence="3" type="ORF">B0T24DRAFT_670982</name>
</gene>
<organism evidence="3 4">
    <name type="scientific">Lasiosphaeria ovina</name>
    <dbReference type="NCBI Taxonomy" id="92902"/>
    <lineage>
        <taxon>Eukaryota</taxon>
        <taxon>Fungi</taxon>
        <taxon>Dikarya</taxon>
        <taxon>Ascomycota</taxon>
        <taxon>Pezizomycotina</taxon>
        <taxon>Sordariomycetes</taxon>
        <taxon>Sordariomycetidae</taxon>
        <taxon>Sordariales</taxon>
        <taxon>Lasiosphaeriaceae</taxon>
        <taxon>Lasiosphaeria</taxon>
    </lineage>
</organism>
<name>A0AAE0JUN3_9PEZI</name>
<dbReference type="Proteomes" id="UP001287356">
    <property type="component" value="Unassembled WGS sequence"/>
</dbReference>
<protein>
    <recommendedName>
        <fullName evidence="5">Integral membrane protein</fullName>
    </recommendedName>
</protein>
<evidence type="ECO:0000313" key="4">
    <source>
        <dbReference type="Proteomes" id="UP001287356"/>
    </source>
</evidence>
<keyword evidence="4" id="KW-1185">Reference proteome</keyword>
<feature type="transmembrane region" description="Helical" evidence="2">
    <location>
        <begin position="111"/>
        <end position="131"/>
    </location>
</feature>
<feature type="transmembrane region" description="Helical" evidence="2">
    <location>
        <begin position="172"/>
        <end position="199"/>
    </location>
</feature>
<reference evidence="3" key="2">
    <citation type="submission" date="2023-06" db="EMBL/GenBank/DDBJ databases">
        <authorList>
            <consortium name="Lawrence Berkeley National Laboratory"/>
            <person name="Haridas S."/>
            <person name="Hensen N."/>
            <person name="Bonometti L."/>
            <person name="Westerberg I."/>
            <person name="Brannstrom I.O."/>
            <person name="Guillou S."/>
            <person name="Cros-Aarteil S."/>
            <person name="Calhoun S."/>
            <person name="Kuo A."/>
            <person name="Mondo S."/>
            <person name="Pangilinan J."/>
            <person name="Riley R."/>
            <person name="Labutti K."/>
            <person name="Andreopoulos B."/>
            <person name="Lipzen A."/>
            <person name="Chen C."/>
            <person name="Yanf M."/>
            <person name="Daum C."/>
            <person name="Ng V."/>
            <person name="Clum A."/>
            <person name="Steindorff A."/>
            <person name="Ohm R."/>
            <person name="Martin F."/>
            <person name="Silar P."/>
            <person name="Natvig D."/>
            <person name="Lalanne C."/>
            <person name="Gautier V."/>
            <person name="Ament-Velasquez S.L."/>
            <person name="Kruys A."/>
            <person name="Hutchinson M.I."/>
            <person name="Powell A.J."/>
            <person name="Barry K."/>
            <person name="Miller A.N."/>
            <person name="Grigoriev I.V."/>
            <person name="Debuchy R."/>
            <person name="Gladieux P."/>
            <person name="Thoren M.H."/>
            <person name="Johannesson H."/>
        </authorList>
    </citation>
    <scope>NUCLEOTIDE SEQUENCE</scope>
    <source>
        <strain evidence="3">CBS 958.72</strain>
    </source>
</reference>
<feature type="transmembrane region" description="Helical" evidence="2">
    <location>
        <begin position="138"/>
        <end position="160"/>
    </location>
</feature>
<feature type="compositionally biased region" description="Basic and acidic residues" evidence="1">
    <location>
        <begin position="210"/>
        <end position="220"/>
    </location>
</feature>
<keyword evidence="2" id="KW-1133">Transmembrane helix</keyword>
<accession>A0AAE0JUN3</accession>
<evidence type="ECO:0000256" key="1">
    <source>
        <dbReference type="SAM" id="MobiDB-lite"/>
    </source>
</evidence>
<feature type="region of interest" description="Disordered" evidence="1">
    <location>
        <begin position="210"/>
        <end position="238"/>
    </location>
</feature>
<feature type="transmembrane region" description="Helical" evidence="2">
    <location>
        <begin position="74"/>
        <end position="99"/>
    </location>
</feature>